<reference evidence="1 2" key="1">
    <citation type="submission" date="2022-10" db="EMBL/GenBank/DDBJ databases">
        <title>Comparative genomic analysis of Cohnella hashimotonis sp. nov., isolated from the International Space Station.</title>
        <authorList>
            <person name="Simpson A."/>
            <person name="Venkateswaran K."/>
        </authorList>
    </citation>
    <scope>NUCLEOTIDE SEQUENCE [LARGE SCALE GENOMIC DNA]</scope>
    <source>
        <strain evidence="1 2">DSM 18997</strain>
    </source>
</reference>
<proteinExistence type="predicted"/>
<dbReference type="RefSeq" id="WP_277568821.1">
    <property type="nucleotide sequence ID" value="NZ_JAPDHZ010000008.1"/>
</dbReference>
<dbReference type="AlphaFoldDB" id="A0A9X4KS30"/>
<dbReference type="EMBL" id="JAPDHZ010000008">
    <property type="protein sequence ID" value="MDG0795122.1"/>
    <property type="molecule type" value="Genomic_DNA"/>
</dbReference>
<keyword evidence="2" id="KW-1185">Reference proteome</keyword>
<organism evidence="1 2">
    <name type="scientific">Cohnella ginsengisoli</name>
    <dbReference type="NCBI Taxonomy" id="425004"/>
    <lineage>
        <taxon>Bacteria</taxon>
        <taxon>Bacillati</taxon>
        <taxon>Bacillota</taxon>
        <taxon>Bacilli</taxon>
        <taxon>Bacillales</taxon>
        <taxon>Paenibacillaceae</taxon>
        <taxon>Cohnella</taxon>
    </lineage>
</organism>
<sequence length="64" mass="7209">MLDNLESNYDCSNAGDDLHQLKQELAELRGRGAEDPESQAVINRLENQINFILNKCDFNPSSLT</sequence>
<comment type="caution">
    <text evidence="1">The sequence shown here is derived from an EMBL/GenBank/DDBJ whole genome shotgun (WGS) entry which is preliminary data.</text>
</comment>
<protein>
    <submittedName>
        <fullName evidence="1">DUF2524 domain-containing protein</fullName>
    </submittedName>
</protein>
<name>A0A9X4KS30_9BACL</name>
<accession>A0A9X4KS30</accession>
<gene>
    <name evidence="1" type="ORF">OMP38_33075</name>
</gene>
<evidence type="ECO:0000313" key="2">
    <source>
        <dbReference type="Proteomes" id="UP001153387"/>
    </source>
</evidence>
<dbReference type="Proteomes" id="UP001153387">
    <property type="component" value="Unassembled WGS sequence"/>
</dbReference>
<evidence type="ECO:0000313" key="1">
    <source>
        <dbReference type="EMBL" id="MDG0795122.1"/>
    </source>
</evidence>